<evidence type="ECO:0000256" key="3">
    <source>
        <dbReference type="ARBA" id="ARBA00022438"/>
    </source>
</evidence>
<dbReference type="GO" id="GO:0006508">
    <property type="term" value="P:proteolysis"/>
    <property type="evidence" value="ECO:0007669"/>
    <property type="project" value="UniProtKB-KW"/>
</dbReference>
<comment type="similarity">
    <text evidence="2 9">Belongs to the peptidase M18 family.</text>
</comment>
<keyword evidence="13" id="KW-1185">Reference proteome</keyword>
<keyword evidence="3 9" id="KW-0031">Aminopeptidase</keyword>
<dbReference type="Gene3D" id="3.40.630.10">
    <property type="entry name" value="Zn peptidases"/>
    <property type="match status" value="1"/>
</dbReference>
<dbReference type="HOGENOM" id="CLU_590123_0_0_6"/>
<dbReference type="InterPro" id="IPR001948">
    <property type="entry name" value="Peptidase_M18"/>
</dbReference>
<evidence type="ECO:0000313" key="12">
    <source>
        <dbReference type="EMBL" id="EAQ96868.2"/>
    </source>
</evidence>
<evidence type="ECO:0000313" key="13">
    <source>
        <dbReference type="Proteomes" id="UP000019205"/>
    </source>
</evidence>
<dbReference type="AlphaFoldDB" id="A4AAZ6"/>
<reference evidence="12 13" key="1">
    <citation type="journal article" date="2007" name="Proc. Natl. Acad. Sci. U.S.A.">
        <title>Characterization of a marine gammaproteobacterium capable of aerobic anoxygenic photosynthesis.</title>
        <authorList>
            <person name="Fuchs B.M."/>
            <person name="Spring S."/>
            <person name="Teeling H."/>
            <person name="Quast C."/>
            <person name="Wulf J."/>
            <person name="Schattenhofer M."/>
            <person name="Yan S."/>
            <person name="Ferriera S."/>
            <person name="Johnson J."/>
            <person name="Glockner F.O."/>
            <person name="Amann R."/>
        </authorList>
    </citation>
    <scope>NUCLEOTIDE SEQUENCE [LARGE SCALE GENOMIC DNA]</scope>
    <source>
        <strain evidence="12">KT71</strain>
    </source>
</reference>
<evidence type="ECO:0000256" key="8">
    <source>
        <dbReference type="ARBA" id="ARBA00023049"/>
    </source>
</evidence>
<feature type="chain" id="PRO_5002664550" description="M18 family aminopeptidase" evidence="11">
    <location>
        <begin position="33"/>
        <end position="483"/>
    </location>
</feature>
<evidence type="ECO:0000256" key="9">
    <source>
        <dbReference type="RuleBase" id="RU004386"/>
    </source>
</evidence>
<dbReference type="SUPFAM" id="SSF101821">
    <property type="entry name" value="Aminopeptidase/glucanase lid domain"/>
    <property type="match status" value="1"/>
</dbReference>
<dbReference type="PRINTS" id="PR00932">
    <property type="entry name" value="AMINO1PTASE"/>
</dbReference>
<dbReference type="EC" id="3.4.11.-" evidence="10"/>
<dbReference type="Pfam" id="PF02127">
    <property type="entry name" value="Peptidase_M18"/>
    <property type="match status" value="1"/>
</dbReference>
<dbReference type="Proteomes" id="UP000019205">
    <property type="component" value="Chromosome"/>
</dbReference>
<evidence type="ECO:0000256" key="10">
    <source>
        <dbReference type="RuleBase" id="RU004387"/>
    </source>
</evidence>
<keyword evidence="4 9" id="KW-0645">Protease</keyword>
<evidence type="ECO:0000256" key="2">
    <source>
        <dbReference type="ARBA" id="ARBA00008290"/>
    </source>
</evidence>
<comment type="cofactor">
    <cofactor evidence="1 10">
        <name>Zn(2+)</name>
        <dbReference type="ChEBI" id="CHEBI:29105"/>
    </cofactor>
</comment>
<protein>
    <recommendedName>
        <fullName evidence="10">M18 family aminopeptidase</fullName>
        <ecNumber evidence="10">3.4.11.-</ecNumber>
    </recommendedName>
</protein>
<dbReference type="PANTHER" id="PTHR28570:SF2">
    <property type="entry name" value="M18 FAMILY AMINOPEPTIDASE 1-RELATED"/>
    <property type="match status" value="1"/>
</dbReference>
<dbReference type="Gene3D" id="2.30.250.10">
    <property type="entry name" value="Aminopeptidase i, Domain 2"/>
    <property type="match status" value="1"/>
</dbReference>
<keyword evidence="6 9" id="KW-0378">Hydrolase</keyword>
<dbReference type="eggNOG" id="COG1362">
    <property type="taxonomic scope" value="Bacteria"/>
</dbReference>
<evidence type="ECO:0000256" key="1">
    <source>
        <dbReference type="ARBA" id="ARBA00001947"/>
    </source>
</evidence>
<keyword evidence="7 9" id="KW-0862">Zinc</keyword>
<dbReference type="GO" id="GO:0008270">
    <property type="term" value="F:zinc ion binding"/>
    <property type="evidence" value="ECO:0007669"/>
    <property type="project" value="InterPro"/>
</dbReference>
<keyword evidence="11" id="KW-0732">Signal</keyword>
<dbReference type="SUPFAM" id="SSF53187">
    <property type="entry name" value="Zn-dependent exopeptidases"/>
    <property type="match status" value="1"/>
</dbReference>
<reference evidence="12 13" key="2">
    <citation type="journal article" date="2009" name="PLoS ONE">
        <title>The photosynthetic apparatus and its regulation in the aerobic gammaproteobacterium Congregibacter litoralis gen. nov., sp. nov.</title>
        <authorList>
            <person name="Spring S."/>
            <person name="Lunsdorf H."/>
            <person name="Fuchs B.M."/>
            <person name="Tindall B.J."/>
        </authorList>
    </citation>
    <scope>NUCLEOTIDE SEQUENCE [LARGE SCALE GENOMIC DNA]</scope>
    <source>
        <strain evidence="12">KT71</strain>
    </source>
</reference>
<dbReference type="EMBL" id="AAOA02000003">
    <property type="protein sequence ID" value="EAQ96868.2"/>
    <property type="molecule type" value="Genomic_DNA"/>
</dbReference>
<dbReference type="InterPro" id="IPR023358">
    <property type="entry name" value="Peptidase_M18_dom2"/>
</dbReference>
<feature type="signal peptide" evidence="11">
    <location>
        <begin position="1"/>
        <end position="32"/>
    </location>
</feature>
<evidence type="ECO:0000256" key="7">
    <source>
        <dbReference type="ARBA" id="ARBA00022833"/>
    </source>
</evidence>
<proteinExistence type="inferred from homology"/>
<dbReference type="GO" id="GO:0008237">
    <property type="term" value="F:metallopeptidase activity"/>
    <property type="evidence" value="ECO:0007669"/>
    <property type="project" value="UniProtKB-KW"/>
</dbReference>
<evidence type="ECO:0000256" key="4">
    <source>
        <dbReference type="ARBA" id="ARBA00022670"/>
    </source>
</evidence>
<gene>
    <name evidence="12" type="ORF">KT71_11224</name>
</gene>
<evidence type="ECO:0000256" key="6">
    <source>
        <dbReference type="ARBA" id="ARBA00022801"/>
    </source>
</evidence>
<name>A4AAZ6_9GAMM</name>
<evidence type="ECO:0000256" key="5">
    <source>
        <dbReference type="ARBA" id="ARBA00022723"/>
    </source>
</evidence>
<dbReference type="PANTHER" id="PTHR28570">
    <property type="entry name" value="ASPARTYL AMINOPEPTIDASE"/>
    <property type="match status" value="1"/>
</dbReference>
<accession>A4AAZ6</accession>
<evidence type="ECO:0000256" key="11">
    <source>
        <dbReference type="SAM" id="SignalP"/>
    </source>
</evidence>
<dbReference type="OrthoDB" id="5288740at2"/>
<dbReference type="GO" id="GO:0005737">
    <property type="term" value="C:cytoplasm"/>
    <property type="evidence" value="ECO:0007669"/>
    <property type="project" value="UniProtKB-ARBA"/>
</dbReference>
<organism evidence="12 13">
    <name type="scientific">Congregibacter litoralis KT71</name>
    <dbReference type="NCBI Taxonomy" id="314285"/>
    <lineage>
        <taxon>Bacteria</taxon>
        <taxon>Pseudomonadati</taxon>
        <taxon>Pseudomonadota</taxon>
        <taxon>Gammaproteobacteria</taxon>
        <taxon>Cellvibrionales</taxon>
        <taxon>Halieaceae</taxon>
        <taxon>Congregibacter</taxon>
    </lineage>
</organism>
<comment type="caution">
    <text evidence="12">The sequence shown here is derived from an EMBL/GenBank/DDBJ whole genome shotgun (WGS) entry which is preliminary data.</text>
</comment>
<sequence>MLLRYLQACTAGAMATASLMLSLPFISLQAAAAENADGPQSGWEMISDEEKTAVFAFAEDYKDFMSRAKTELSFVTEAVRLAEQAGFKAMPASGKFSPGDRYYDVNRDRTITLFVVGTEPMAEGFRVVGAHIDSPRLELKGRPLYESHGFALFQTYRHGGIKNYQWVNLPLALVGHVDKKDGTRVAVSVGLDKDDPIFIIPDLSPHVDADYRNRKNRDVIMGEELDPIIASMAPAEDSVKDSVLAYLKSEYDISEDDLVSAELAIVPAVEPRDVGFDRAMMAIYGQDDKLSSYTALRAILEQKNPARTAVAFLVDNEEVGNINNTGSNSDYFVDLLAELVYLERGDAYNDMDIRRALRHTKVVSSDVNPGIHPTYPGVWEAGNAPRLGYGVNLKLYGGGFNANSEFMAWNRAYLDEAGVAWQTATYKGRASGGTIGSSLSRRNMEVIDYGVPLLSIHSTYAVSSKVDVHMLYRAMDAFFRYGD</sequence>
<keyword evidence="8 9" id="KW-0482">Metalloprotease</keyword>
<dbReference type="GO" id="GO:0004177">
    <property type="term" value="F:aminopeptidase activity"/>
    <property type="evidence" value="ECO:0007669"/>
    <property type="project" value="UniProtKB-KW"/>
</dbReference>
<keyword evidence="5 9" id="KW-0479">Metal-binding</keyword>